<evidence type="ECO:0000259" key="1">
    <source>
        <dbReference type="Pfam" id="PF05922"/>
    </source>
</evidence>
<evidence type="ECO:0000313" key="2">
    <source>
        <dbReference type="EnsemblPlants" id="TraesCS2B02G137200.1.cds1"/>
    </source>
</evidence>
<dbReference type="Gramene" id="TraesCS2B02G137200.1">
    <property type="protein sequence ID" value="TraesCS2B02G137200.1.cds1"/>
    <property type="gene ID" value="TraesCS2B02G137200"/>
</dbReference>
<reference evidence="2" key="2">
    <citation type="submission" date="2018-10" db="UniProtKB">
        <authorList>
            <consortium name="EnsemblPlants"/>
        </authorList>
    </citation>
    <scope>IDENTIFICATION</scope>
</reference>
<dbReference type="SMR" id="A0A3B6C0J2"/>
<dbReference type="InterPro" id="IPR037045">
    <property type="entry name" value="S8pro/Inhibitor_I9_sf"/>
</dbReference>
<organism evidence="2">
    <name type="scientific">Triticum aestivum</name>
    <name type="common">Wheat</name>
    <dbReference type="NCBI Taxonomy" id="4565"/>
    <lineage>
        <taxon>Eukaryota</taxon>
        <taxon>Viridiplantae</taxon>
        <taxon>Streptophyta</taxon>
        <taxon>Embryophyta</taxon>
        <taxon>Tracheophyta</taxon>
        <taxon>Spermatophyta</taxon>
        <taxon>Magnoliopsida</taxon>
        <taxon>Liliopsida</taxon>
        <taxon>Poales</taxon>
        <taxon>Poaceae</taxon>
        <taxon>BOP clade</taxon>
        <taxon>Pooideae</taxon>
        <taxon>Triticodae</taxon>
        <taxon>Triticeae</taxon>
        <taxon>Triticinae</taxon>
        <taxon>Triticum</taxon>
    </lineage>
</organism>
<sequence>MAKAFYIIVAAVLLCLFSAATILLSPLSAATSMPHASSSSYKEYIVYIQRPPPEADIMDDGARKSWFQSFLPSNLTDSGKPRMVTTFDTVFHGFVAWLTEAELEVMSKKPGVSRCTEVEMLELNQVGMRNILQGRAMGGD</sequence>
<dbReference type="InterPro" id="IPR010259">
    <property type="entry name" value="S8pro/Inhibitor_I9"/>
</dbReference>
<dbReference type="Gene3D" id="3.30.70.80">
    <property type="entry name" value="Peptidase S8 propeptide/proteinase inhibitor I9"/>
    <property type="match status" value="1"/>
</dbReference>
<dbReference type="Gramene" id="TraesCS2B03G0331800.1">
    <property type="protein sequence ID" value="TraesCS2B03G0331800.1.CDS1"/>
    <property type="gene ID" value="TraesCS2B03G0331800"/>
</dbReference>
<name>A0A3B6C0J2_WHEAT</name>
<feature type="domain" description="Inhibitor I9" evidence="1">
    <location>
        <begin position="44"/>
        <end position="115"/>
    </location>
</feature>
<reference evidence="2" key="1">
    <citation type="submission" date="2018-08" db="EMBL/GenBank/DDBJ databases">
        <authorList>
            <person name="Rossello M."/>
        </authorList>
    </citation>
    <scope>NUCLEOTIDE SEQUENCE [LARGE SCALE GENOMIC DNA]</scope>
    <source>
        <strain evidence="2">cv. Chinese Spring</strain>
    </source>
</reference>
<dbReference type="STRING" id="4565.A0A3B6C0J2"/>
<dbReference type="AlphaFoldDB" id="A0A3B6C0J2"/>
<protein>
    <recommendedName>
        <fullName evidence="1">Inhibitor I9 domain-containing protein</fullName>
    </recommendedName>
</protein>
<dbReference type="EnsemblPlants" id="TraesCS2B02G137200.1">
    <property type="protein sequence ID" value="TraesCS2B02G137200.1.cds1"/>
    <property type="gene ID" value="TraesCS2B02G137200"/>
</dbReference>
<accession>A0A3B6C0J2</accession>
<proteinExistence type="predicted"/>
<dbReference type="Pfam" id="PF05922">
    <property type="entry name" value="Inhibitor_I9"/>
    <property type="match status" value="1"/>
</dbReference>
<dbReference type="OrthoDB" id="695927at2759"/>
<evidence type="ECO:0000313" key="3">
    <source>
        <dbReference type="Proteomes" id="UP000019116"/>
    </source>
</evidence>
<dbReference type="Proteomes" id="UP000019116">
    <property type="component" value="Chromosome 2B"/>
</dbReference>
<keyword evidence="3" id="KW-1185">Reference proteome</keyword>